<dbReference type="Pfam" id="PF17773">
    <property type="entry name" value="UPF0176_N"/>
    <property type="match status" value="1"/>
</dbReference>
<comment type="caution">
    <text evidence="3">The sequence shown here is derived from an EMBL/GenBank/DDBJ whole genome shotgun (WGS) entry which is preliminary data.</text>
</comment>
<dbReference type="InterPro" id="IPR001763">
    <property type="entry name" value="Rhodanese-like_dom"/>
</dbReference>
<dbReference type="Pfam" id="PF00581">
    <property type="entry name" value="Rhodanese"/>
    <property type="match status" value="1"/>
</dbReference>
<proteinExistence type="inferred from homology"/>
<comment type="function">
    <text evidence="1">Catalyzes oxygen-dependent 5-hydroxyuridine (ho5U) modification at position 34 in tRNAs.</text>
</comment>
<dbReference type="HAMAP" id="MF_00469">
    <property type="entry name" value="TrhO"/>
    <property type="match status" value="1"/>
</dbReference>
<dbReference type="Gene3D" id="3.40.250.10">
    <property type="entry name" value="Rhodanese-like domain"/>
    <property type="match status" value="1"/>
</dbReference>
<dbReference type="EMBL" id="BAABHW010000003">
    <property type="protein sequence ID" value="GAA5075132.1"/>
    <property type="molecule type" value="Genomic_DNA"/>
</dbReference>
<dbReference type="Proteomes" id="UP001499910">
    <property type="component" value="Unassembled WGS sequence"/>
</dbReference>
<dbReference type="PROSITE" id="PS50206">
    <property type="entry name" value="RHODANESE_3"/>
    <property type="match status" value="1"/>
</dbReference>
<dbReference type="PANTHER" id="PTHR43268:SF3">
    <property type="entry name" value="RHODANESE-LIKE DOMAIN-CONTAINING PROTEIN 7-RELATED"/>
    <property type="match status" value="1"/>
</dbReference>
<keyword evidence="1" id="KW-0560">Oxidoreductase</keyword>
<keyword evidence="1" id="KW-0819">tRNA processing</keyword>
<name>A0ABP9LBX4_9RHOB</name>
<dbReference type="Gene3D" id="3.30.70.100">
    <property type="match status" value="1"/>
</dbReference>
<gene>
    <name evidence="1" type="primary">trhO</name>
    <name evidence="3" type="ORF">GCM10023209_22810</name>
</gene>
<dbReference type="InterPro" id="IPR040503">
    <property type="entry name" value="TRHO_N"/>
</dbReference>
<dbReference type="EC" id="1.14.-.-" evidence="1"/>
<dbReference type="CDD" id="cd01518">
    <property type="entry name" value="RHOD_YceA"/>
    <property type="match status" value="1"/>
</dbReference>
<evidence type="ECO:0000313" key="4">
    <source>
        <dbReference type="Proteomes" id="UP001499910"/>
    </source>
</evidence>
<organism evidence="3 4">
    <name type="scientific">[Roseibacterium] beibuensis</name>
    <dbReference type="NCBI Taxonomy" id="1193142"/>
    <lineage>
        <taxon>Bacteria</taxon>
        <taxon>Pseudomonadati</taxon>
        <taxon>Pseudomonadota</taxon>
        <taxon>Alphaproteobacteria</taxon>
        <taxon>Rhodobacterales</taxon>
        <taxon>Roseobacteraceae</taxon>
        <taxon>Roseicyclus</taxon>
    </lineage>
</organism>
<keyword evidence="4" id="KW-1185">Reference proteome</keyword>
<feature type="domain" description="Rhodanese" evidence="2">
    <location>
        <begin position="120"/>
        <end position="214"/>
    </location>
</feature>
<accession>A0ABP9LBX4</accession>
<evidence type="ECO:0000259" key="2">
    <source>
        <dbReference type="PROSITE" id="PS50206"/>
    </source>
</evidence>
<dbReference type="NCBIfam" id="NF001136">
    <property type="entry name" value="PRK00142.1-4"/>
    <property type="match status" value="1"/>
</dbReference>
<sequence>MIVAALYKFTPFPDPAALRGPLSAVCEANGVRGTLLLAREGINGTIAGSRAGIDAVLAHIRALPGCADLEWKESTAAEMPFGRMKVRLKREIVTMGQPDVDPLGSVGAYVDPADWNDLISAPDVAVIDTRNDYEVAIGTFAGAVDPETDTFRDFPVWWAENKHRFHNKRIAMFCTGGIRCEKSTAFLKQEGIEEVYHLKGGILKYLEEVPEEDSLWRGGCFVFDERVAVGHGLAQLPYTLCRACRRPLAEADTARPEYEEGVQCHHCVDEYSEADRTRFRERQRQMKLAEARGAAHIGADARPE</sequence>
<evidence type="ECO:0000313" key="3">
    <source>
        <dbReference type="EMBL" id="GAA5075132.1"/>
    </source>
</evidence>
<dbReference type="InterPro" id="IPR020936">
    <property type="entry name" value="TrhO"/>
</dbReference>
<protein>
    <recommendedName>
        <fullName evidence="1">tRNA uridine(34) hydroxylase</fullName>
        <ecNumber evidence="1">1.14.-.-</ecNumber>
    </recommendedName>
    <alternativeName>
        <fullName evidence="1">tRNA hydroxylation protein O</fullName>
    </alternativeName>
</protein>
<comment type="similarity">
    <text evidence="1">Belongs to the TrhO family.</text>
</comment>
<reference evidence="4" key="1">
    <citation type="journal article" date="2019" name="Int. J. Syst. Evol. Microbiol.">
        <title>The Global Catalogue of Microorganisms (GCM) 10K type strain sequencing project: providing services to taxonomists for standard genome sequencing and annotation.</title>
        <authorList>
            <consortium name="The Broad Institute Genomics Platform"/>
            <consortium name="The Broad Institute Genome Sequencing Center for Infectious Disease"/>
            <person name="Wu L."/>
            <person name="Ma J."/>
        </authorList>
    </citation>
    <scope>NUCLEOTIDE SEQUENCE [LARGE SCALE GENOMIC DNA]</scope>
    <source>
        <strain evidence="4">JCM 18015</strain>
    </source>
</reference>
<dbReference type="PANTHER" id="PTHR43268">
    <property type="entry name" value="THIOSULFATE SULFURTRANSFERASE/RHODANESE-LIKE DOMAIN-CONTAINING PROTEIN 2"/>
    <property type="match status" value="1"/>
</dbReference>
<comment type="catalytic activity">
    <reaction evidence="1">
        <text>uridine(34) in tRNA + AH2 + O2 = 5-hydroxyuridine(34) in tRNA + A + H2O</text>
        <dbReference type="Rhea" id="RHEA:64224"/>
        <dbReference type="Rhea" id="RHEA-COMP:11727"/>
        <dbReference type="Rhea" id="RHEA-COMP:13381"/>
        <dbReference type="ChEBI" id="CHEBI:13193"/>
        <dbReference type="ChEBI" id="CHEBI:15377"/>
        <dbReference type="ChEBI" id="CHEBI:15379"/>
        <dbReference type="ChEBI" id="CHEBI:17499"/>
        <dbReference type="ChEBI" id="CHEBI:65315"/>
        <dbReference type="ChEBI" id="CHEBI:136877"/>
    </reaction>
</comment>
<dbReference type="SMART" id="SM00450">
    <property type="entry name" value="RHOD"/>
    <property type="match status" value="1"/>
</dbReference>
<dbReference type="SUPFAM" id="SSF52821">
    <property type="entry name" value="Rhodanese/Cell cycle control phosphatase"/>
    <property type="match status" value="1"/>
</dbReference>
<dbReference type="InterPro" id="IPR036873">
    <property type="entry name" value="Rhodanese-like_dom_sf"/>
</dbReference>
<evidence type="ECO:0000256" key="1">
    <source>
        <dbReference type="HAMAP-Rule" id="MF_00469"/>
    </source>
</evidence>